<name>A0A3E1Y7T4_9BACT</name>
<organism evidence="1 2">
    <name type="scientific">Chitinophaga silvatica</name>
    <dbReference type="NCBI Taxonomy" id="2282649"/>
    <lineage>
        <taxon>Bacteria</taxon>
        <taxon>Pseudomonadati</taxon>
        <taxon>Bacteroidota</taxon>
        <taxon>Chitinophagia</taxon>
        <taxon>Chitinophagales</taxon>
        <taxon>Chitinophagaceae</taxon>
        <taxon>Chitinophaga</taxon>
    </lineage>
</organism>
<accession>A0A3E1Y7T4</accession>
<evidence type="ECO:0000313" key="1">
    <source>
        <dbReference type="EMBL" id="RFS21171.1"/>
    </source>
</evidence>
<protein>
    <submittedName>
        <fullName evidence="1">Uncharacterized protein</fullName>
    </submittedName>
</protein>
<dbReference type="Proteomes" id="UP000260644">
    <property type="component" value="Unassembled WGS sequence"/>
</dbReference>
<dbReference type="EMBL" id="QPMM01000009">
    <property type="protein sequence ID" value="RFS21171.1"/>
    <property type="molecule type" value="Genomic_DNA"/>
</dbReference>
<keyword evidence="2" id="KW-1185">Reference proteome</keyword>
<gene>
    <name evidence="1" type="ORF">DVR12_17715</name>
</gene>
<proteinExistence type="predicted"/>
<comment type="caution">
    <text evidence="1">The sequence shown here is derived from an EMBL/GenBank/DDBJ whole genome shotgun (WGS) entry which is preliminary data.</text>
</comment>
<sequence length="60" mass="7210">MDYDIIKGLRYYLVVGIGKYVEDTELGFFTIEKCLVQLKYNDDLTFYDAELYIEELSRQR</sequence>
<reference evidence="1 2" key="1">
    <citation type="submission" date="2018-07" db="EMBL/GenBank/DDBJ databases">
        <title>Chitinophaga K2CV101002-2 sp. nov., isolated from a monsoon evergreen broad-leaved forest soil.</title>
        <authorList>
            <person name="Lv Y."/>
        </authorList>
    </citation>
    <scope>NUCLEOTIDE SEQUENCE [LARGE SCALE GENOMIC DNA]</scope>
    <source>
        <strain evidence="1 2">GDMCC 1.1288</strain>
    </source>
</reference>
<evidence type="ECO:0000313" key="2">
    <source>
        <dbReference type="Proteomes" id="UP000260644"/>
    </source>
</evidence>
<dbReference type="AlphaFoldDB" id="A0A3E1Y7T4"/>